<evidence type="ECO:0000256" key="3">
    <source>
        <dbReference type="RuleBase" id="RU004514"/>
    </source>
</evidence>
<evidence type="ECO:0000313" key="5">
    <source>
        <dbReference type="EMBL" id="UGS36314.1"/>
    </source>
</evidence>
<comment type="similarity">
    <text evidence="3">Belongs to the pyridoxal phosphate-binding protein YggS/PROSC family.</text>
</comment>
<accession>A0A9E7C153</accession>
<gene>
    <name evidence="5" type="ORF">DSM104329_02718</name>
</gene>
<dbReference type="Pfam" id="PF01168">
    <property type="entry name" value="Ala_racemase_N"/>
    <property type="match status" value="1"/>
</dbReference>
<dbReference type="AlphaFoldDB" id="A0A9E7C153"/>
<dbReference type="Proteomes" id="UP001162834">
    <property type="component" value="Chromosome"/>
</dbReference>
<dbReference type="PANTHER" id="PTHR10146">
    <property type="entry name" value="PROLINE SYNTHETASE CO-TRANSCRIBED BACTERIAL HOMOLOG PROTEIN"/>
    <property type="match status" value="1"/>
</dbReference>
<dbReference type="SUPFAM" id="SSF51419">
    <property type="entry name" value="PLP-binding barrel"/>
    <property type="match status" value="1"/>
</dbReference>
<evidence type="ECO:0000259" key="4">
    <source>
        <dbReference type="Pfam" id="PF01168"/>
    </source>
</evidence>
<evidence type="ECO:0000313" key="6">
    <source>
        <dbReference type="Proteomes" id="UP001162834"/>
    </source>
</evidence>
<feature type="modified residue" description="N6-(pyridoxal phosphate)lysine" evidence="2">
    <location>
        <position position="35"/>
    </location>
</feature>
<dbReference type="PIRSF" id="PIRSF004848">
    <property type="entry name" value="YBL036c_PLPDEIII"/>
    <property type="match status" value="1"/>
</dbReference>
<reference evidence="5" key="1">
    <citation type="journal article" date="2022" name="Int. J. Syst. Evol. Microbiol.">
        <title>Pseudomonas aegrilactucae sp. nov. and Pseudomonas morbosilactucae sp. nov., pathogens causing bacterial rot of lettuce in Japan.</title>
        <authorList>
            <person name="Sawada H."/>
            <person name="Fujikawa T."/>
            <person name="Satou M."/>
        </authorList>
    </citation>
    <scope>NUCLEOTIDE SEQUENCE</scope>
    <source>
        <strain evidence="5">0166_1</strain>
    </source>
</reference>
<keyword evidence="1 2" id="KW-0663">Pyridoxal phosphate</keyword>
<dbReference type="KEGG" id="sbae:DSM104329_02718"/>
<comment type="cofactor">
    <cofactor evidence="2">
        <name>pyridoxal 5'-phosphate</name>
        <dbReference type="ChEBI" id="CHEBI:597326"/>
    </cofactor>
</comment>
<evidence type="ECO:0000256" key="2">
    <source>
        <dbReference type="PIRSR" id="PIRSR004848-1"/>
    </source>
</evidence>
<dbReference type="CDD" id="cd00635">
    <property type="entry name" value="PLPDE_III_YBL036c_like"/>
    <property type="match status" value="1"/>
</dbReference>
<organism evidence="5 6">
    <name type="scientific">Capillimicrobium parvum</name>
    <dbReference type="NCBI Taxonomy" id="2884022"/>
    <lineage>
        <taxon>Bacteria</taxon>
        <taxon>Bacillati</taxon>
        <taxon>Actinomycetota</taxon>
        <taxon>Thermoleophilia</taxon>
        <taxon>Solirubrobacterales</taxon>
        <taxon>Capillimicrobiaceae</taxon>
        <taxon>Capillimicrobium</taxon>
    </lineage>
</organism>
<keyword evidence="6" id="KW-1185">Reference proteome</keyword>
<dbReference type="InterPro" id="IPR029066">
    <property type="entry name" value="PLP-binding_barrel"/>
</dbReference>
<protein>
    <submittedName>
        <fullName evidence="5">Pyridoxal phosphate homeostasis protein</fullName>
    </submittedName>
</protein>
<dbReference type="Gene3D" id="3.20.20.10">
    <property type="entry name" value="Alanine racemase"/>
    <property type="match status" value="1"/>
</dbReference>
<feature type="domain" description="Alanine racemase N-terminal" evidence="4">
    <location>
        <begin position="11"/>
        <end position="211"/>
    </location>
</feature>
<dbReference type="RefSeq" id="WP_259315987.1">
    <property type="nucleotide sequence ID" value="NZ_CP087164.1"/>
</dbReference>
<dbReference type="EMBL" id="CP087164">
    <property type="protein sequence ID" value="UGS36314.1"/>
    <property type="molecule type" value="Genomic_DNA"/>
</dbReference>
<proteinExistence type="inferred from homology"/>
<dbReference type="InterPro" id="IPR011078">
    <property type="entry name" value="PyrdxlP_homeostasis"/>
</dbReference>
<dbReference type="GO" id="GO:0030170">
    <property type="term" value="F:pyridoxal phosphate binding"/>
    <property type="evidence" value="ECO:0007669"/>
    <property type="project" value="InterPro"/>
</dbReference>
<name>A0A9E7C153_9ACTN</name>
<evidence type="ECO:0000256" key="1">
    <source>
        <dbReference type="ARBA" id="ARBA00022898"/>
    </source>
</evidence>
<sequence length="214" mass="23098">MAQLITGLEPDVVRENLAAVRSEVGEGVQVLAATKYVALEEMGVLAEAGVTLCGENRAQDLVAKQAAAPELTWDFIGQLQSRKVKQILPLVRYVHSVGSESALEQLDRHGTPETQVLVQVNIAREEGKAGVDPGDLPAFLERGAGGPYAVVGLMTMPPLAREPEDSRRWFAALRELAERHGLRELSMGTTQDYAVAAQEGATIVRVGSRLYNRG</sequence>
<dbReference type="InterPro" id="IPR001608">
    <property type="entry name" value="Ala_racemase_N"/>
</dbReference>
<dbReference type="PANTHER" id="PTHR10146:SF14">
    <property type="entry name" value="PYRIDOXAL PHOSPHATE HOMEOSTASIS PROTEIN"/>
    <property type="match status" value="1"/>
</dbReference>